<evidence type="ECO:0000313" key="7">
    <source>
        <dbReference type="Proteomes" id="UP001200334"/>
    </source>
</evidence>
<dbReference type="AlphaFoldDB" id="A0ABD4SHE9"/>
<dbReference type="RefSeq" id="WP_051112120.1">
    <property type="nucleotide sequence ID" value="NZ_JAJNUX010000001.1"/>
</dbReference>
<dbReference type="CDD" id="cd05466">
    <property type="entry name" value="PBP2_LTTR_substrate"/>
    <property type="match status" value="1"/>
</dbReference>
<protein>
    <submittedName>
        <fullName evidence="6">Substrate-binding domain-containing protein</fullName>
    </submittedName>
</protein>
<organism evidence="6 7">
    <name type="scientific">Lactobacillus delbrueckii subsp. lactis</name>
    <dbReference type="NCBI Taxonomy" id="29397"/>
    <lineage>
        <taxon>Bacteria</taxon>
        <taxon>Bacillati</taxon>
        <taxon>Bacillota</taxon>
        <taxon>Bacilli</taxon>
        <taxon>Lactobacillales</taxon>
        <taxon>Lactobacillaceae</taxon>
        <taxon>Lactobacillus</taxon>
    </lineage>
</organism>
<dbReference type="Pfam" id="PF03466">
    <property type="entry name" value="LysR_substrate"/>
    <property type="match status" value="1"/>
</dbReference>
<feature type="domain" description="LysR substrate-binding" evidence="5">
    <location>
        <begin position="26"/>
        <end position="230"/>
    </location>
</feature>
<evidence type="ECO:0000256" key="1">
    <source>
        <dbReference type="ARBA" id="ARBA00009437"/>
    </source>
</evidence>
<evidence type="ECO:0000259" key="5">
    <source>
        <dbReference type="Pfam" id="PF03466"/>
    </source>
</evidence>
<reference evidence="6 7" key="1">
    <citation type="submission" date="2021-12" db="EMBL/GenBank/DDBJ databases">
        <title>Antimicrobial susceptibility of Lactobacillus delbrueckii subsp. lactis obtained from milk products and other habitats.</title>
        <authorList>
            <person name="Shani N."/>
        </authorList>
    </citation>
    <scope>NUCLEOTIDE SEQUENCE [LARGE SCALE GENOMIC DNA]</scope>
    <source>
        <strain evidence="6 7">FAM 21755</strain>
    </source>
</reference>
<proteinExistence type="inferred from homology"/>
<dbReference type="EMBL" id="JAJNUY010000002">
    <property type="protein sequence ID" value="MCD5562737.1"/>
    <property type="molecule type" value="Genomic_DNA"/>
</dbReference>
<keyword evidence="4" id="KW-0804">Transcription</keyword>
<sequence length="233" mass="26747">MGSYSNSLINSYNKALQRTRNSFNREQSNLTIGITDTPLEQAILPEMIKAFHREYPNCKIFLEEFDHNRLKHHLIDHDSDVIFTTHDDITDLAKVKYYHLFSGHFVAIVPTDHHLSDREELALDDLAGEKILLMDNNWYPPEQLKLQETIRKKVDDLDIRYVNDVEIVSLMVKAGLGITVMPSFVAIEKADEIKAVKLNYPAPLDYGLVCRKDEADPLVLAFCQVMQEQAEGM</sequence>
<evidence type="ECO:0000256" key="4">
    <source>
        <dbReference type="ARBA" id="ARBA00023163"/>
    </source>
</evidence>
<dbReference type="Proteomes" id="UP001200334">
    <property type="component" value="Unassembled WGS sequence"/>
</dbReference>
<dbReference type="SUPFAM" id="SSF53850">
    <property type="entry name" value="Periplasmic binding protein-like II"/>
    <property type="match status" value="1"/>
</dbReference>
<evidence type="ECO:0000256" key="3">
    <source>
        <dbReference type="ARBA" id="ARBA00023125"/>
    </source>
</evidence>
<accession>A0ABD4SHE9</accession>
<evidence type="ECO:0000313" key="6">
    <source>
        <dbReference type="EMBL" id="MCD5562737.1"/>
    </source>
</evidence>
<comment type="caution">
    <text evidence="6">The sequence shown here is derived from an EMBL/GenBank/DDBJ whole genome shotgun (WGS) entry which is preliminary data.</text>
</comment>
<evidence type="ECO:0000256" key="2">
    <source>
        <dbReference type="ARBA" id="ARBA00023015"/>
    </source>
</evidence>
<dbReference type="Gene3D" id="3.40.190.290">
    <property type="match status" value="1"/>
</dbReference>
<name>A0ABD4SHE9_LACDL</name>
<dbReference type="InterPro" id="IPR005119">
    <property type="entry name" value="LysR_subst-bd"/>
</dbReference>
<dbReference type="GO" id="GO:0003677">
    <property type="term" value="F:DNA binding"/>
    <property type="evidence" value="ECO:0007669"/>
    <property type="project" value="UniProtKB-KW"/>
</dbReference>
<gene>
    <name evidence="6" type="ORF">LOB85_00910</name>
</gene>
<keyword evidence="2" id="KW-0805">Transcription regulation</keyword>
<dbReference type="PANTHER" id="PTHR30346">
    <property type="entry name" value="TRANSCRIPTIONAL DUAL REGULATOR HCAR-RELATED"/>
    <property type="match status" value="1"/>
</dbReference>
<keyword evidence="3" id="KW-0238">DNA-binding</keyword>
<dbReference type="PANTHER" id="PTHR30346:SF28">
    <property type="entry name" value="HTH-TYPE TRANSCRIPTIONAL REGULATOR CYNR"/>
    <property type="match status" value="1"/>
</dbReference>
<comment type="similarity">
    <text evidence="1">Belongs to the LysR transcriptional regulatory family.</text>
</comment>